<dbReference type="EMBL" id="CM000133">
    <property type="protein sequence ID" value="EEC83561.1"/>
    <property type="molecule type" value="Genomic_DNA"/>
</dbReference>
<name>B8BAR0_ORYSI</name>
<dbReference type="GO" id="GO:0008234">
    <property type="term" value="F:cysteine-type peptidase activity"/>
    <property type="evidence" value="ECO:0007669"/>
    <property type="project" value="InterPro"/>
</dbReference>
<dbReference type="Gramene" id="BGIOSGA028652-TA">
    <property type="protein sequence ID" value="BGIOSGA028652-PA"/>
    <property type="gene ID" value="BGIOSGA028652"/>
</dbReference>
<dbReference type="OMA" id="HICLANV"/>
<feature type="region of interest" description="Disordered" evidence="4">
    <location>
        <begin position="165"/>
        <end position="255"/>
    </location>
</feature>
<feature type="compositionally biased region" description="Pro residues" evidence="4">
    <location>
        <begin position="193"/>
        <end position="220"/>
    </location>
</feature>
<dbReference type="SUPFAM" id="SSF54001">
    <property type="entry name" value="Cysteine proteinases"/>
    <property type="match status" value="1"/>
</dbReference>
<keyword evidence="2" id="KW-0645">Protease</keyword>
<gene>
    <name evidence="7" type="ORF">OsI_29205</name>
</gene>
<evidence type="ECO:0000256" key="4">
    <source>
        <dbReference type="SAM" id="MobiDB-lite"/>
    </source>
</evidence>
<evidence type="ECO:0000259" key="6">
    <source>
        <dbReference type="Pfam" id="PF26133"/>
    </source>
</evidence>
<feature type="region of interest" description="Disordered" evidence="4">
    <location>
        <begin position="15"/>
        <end position="42"/>
    </location>
</feature>
<protein>
    <submittedName>
        <fullName evidence="7">Uncharacterized protein</fullName>
    </submittedName>
</protein>
<dbReference type="Gene3D" id="3.40.395.10">
    <property type="entry name" value="Adenoviral Proteinase, Chain A"/>
    <property type="match status" value="1"/>
</dbReference>
<keyword evidence="8" id="KW-1185">Reference proteome</keyword>
<dbReference type="Pfam" id="PF26133">
    <property type="entry name" value="DUF8039"/>
    <property type="match status" value="1"/>
</dbReference>
<evidence type="ECO:0000256" key="1">
    <source>
        <dbReference type="ARBA" id="ARBA00005234"/>
    </source>
</evidence>
<dbReference type="GO" id="GO:0006508">
    <property type="term" value="P:proteolysis"/>
    <property type="evidence" value="ECO:0007669"/>
    <property type="project" value="UniProtKB-KW"/>
</dbReference>
<dbReference type="Pfam" id="PF02902">
    <property type="entry name" value="Peptidase_C48"/>
    <property type="match status" value="1"/>
</dbReference>
<reference evidence="7 8" key="1">
    <citation type="journal article" date="2005" name="PLoS Biol.">
        <title>The genomes of Oryza sativa: a history of duplications.</title>
        <authorList>
            <person name="Yu J."/>
            <person name="Wang J."/>
            <person name="Lin W."/>
            <person name="Li S."/>
            <person name="Li H."/>
            <person name="Zhou J."/>
            <person name="Ni P."/>
            <person name="Dong W."/>
            <person name="Hu S."/>
            <person name="Zeng C."/>
            <person name="Zhang J."/>
            <person name="Zhang Y."/>
            <person name="Li R."/>
            <person name="Xu Z."/>
            <person name="Li S."/>
            <person name="Li X."/>
            <person name="Zheng H."/>
            <person name="Cong L."/>
            <person name="Lin L."/>
            <person name="Yin J."/>
            <person name="Geng J."/>
            <person name="Li G."/>
            <person name="Shi J."/>
            <person name="Liu J."/>
            <person name="Lv H."/>
            <person name="Li J."/>
            <person name="Wang J."/>
            <person name="Deng Y."/>
            <person name="Ran L."/>
            <person name="Shi X."/>
            <person name="Wang X."/>
            <person name="Wu Q."/>
            <person name="Li C."/>
            <person name="Ren X."/>
            <person name="Wang J."/>
            <person name="Wang X."/>
            <person name="Li D."/>
            <person name="Liu D."/>
            <person name="Zhang X."/>
            <person name="Ji Z."/>
            <person name="Zhao W."/>
            <person name="Sun Y."/>
            <person name="Zhang Z."/>
            <person name="Bao J."/>
            <person name="Han Y."/>
            <person name="Dong L."/>
            <person name="Ji J."/>
            <person name="Chen P."/>
            <person name="Wu S."/>
            <person name="Liu J."/>
            <person name="Xiao Y."/>
            <person name="Bu D."/>
            <person name="Tan J."/>
            <person name="Yang L."/>
            <person name="Ye C."/>
            <person name="Zhang J."/>
            <person name="Xu J."/>
            <person name="Zhou Y."/>
            <person name="Yu Y."/>
            <person name="Zhang B."/>
            <person name="Zhuang S."/>
            <person name="Wei H."/>
            <person name="Liu B."/>
            <person name="Lei M."/>
            <person name="Yu H."/>
            <person name="Li Y."/>
            <person name="Xu H."/>
            <person name="Wei S."/>
            <person name="He X."/>
            <person name="Fang L."/>
            <person name="Zhang Z."/>
            <person name="Zhang Y."/>
            <person name="Huang X."/>
            <person name="Su Z."/>
            <person name="Tong W."/>
            <person name="Li J."/>
            <person name="Tong Z."/>
            <person name="Li S."/>
            <person name="Ye J."/>
            <person name="Wang L."/>
            <person name="Fang L."/>
            <person name="Lei T."/>
            <person name="Chen C."/>
            <person name="Chen H."/>
            <person name="Xu Z."/>
            <person name="Li H."/>
            <person name="Huang H."/>
            <person name="Zhang F."/>
            <person name="Xu H."/>
            <person name="Li N."/>
            <person name="Zhao C."/>
            <person name="Li S."/>
            <person name="Dong L."/>
            <person name="Huang Y."/>
            <person name="Li L."/>
            <person name="Xi Y."/>
            <person name="Qi Q."/>
            <person name="Li W."/>
            <person name="Zhang B."/>
            <person name="Hu W."/>
            <person name="Zhang Y."/>
            <person name="Tian X."/>
            <person name="Jiao Y."/>
            <person name="Liang X."/>
            <person name="Jin J."/>
            <person name="Gao L."/>
            <person name="Zheng W."/>
            <person name="Hao B."/>
            <person name="Liu S."/>
            <person name="Wang W."/>
            <person name="Yuan L."/>
            <person name="Cao M."/>
            <person name="McDermott J."/>
            <person name="Samudrala R."/>
            <person name="Wang J."/>
            <person name="Wong G.K."/>
            <person name="Yang H."/>
        </authorList>
    </citation>
    <scope>NUCLEOTIDE SEQUENCE [LARGE SCALE GENOMIC DNA]</scope>
    <source>
        <strain evidence="8">cv. 93-11</strain>
    </source>
</reference>
<dbReference type="AlphaFoldDB" id="B8BAR0"/>
<keyword evidence="3" id="KW-0378">Hydrolase</keyword>
<dbReference type="HOGENOM" id="CLU_579230_0_0_1"/>
<evidence type="ECO:0000313" key="8">
    <source>
        <dbReference type="Proteomes" id="UP000007015"/>
    </source>
</evidence>
<comment type="similarity">
    <text evidence="1">Belongs to the peptidase C48 family.</text>
</comment>
<evidence type="ECO:0000313" key="7">
    <source>
        <dbReference type="EMBL" id="EEC83561.1"/>
    </source>
</evidence>
<feature type="domain" description="DUF8039" evidence="6">
    <location>
        <begin position="69"/>
        <end position="161"/>
    </location>
</feature>
<proteinExistence type="inferred from homology"/>
<organism evidence="7 8">
    <name type="scientific">Oryza sativa subsp. indica</name>
    <name type="common">Rice</name>
    <dbReference type="NCBI Taxonomy" id="39946"/>
    <lineage>
        <taxon>Eukaryota</taxon>
        <taxon>Viridiplantae</taxon>
        <taxon>Streptophyta</taxon>
        <taxon>Embryophyta</taxon>
        <taxon>Tracheophyta</taxon>
        <taxon>Spermatophyta</taxon>
        <taxon>Magnoliopsida</taxon>
        <taxon>Liliopsida</taxon>
        <taxon>Poales</taxon>
        <taxon>Poaceae</taxon>
        <taxon>BOP clade</taxon>
        <taxon>Oryzoideae</taxon>
        <taxon>Oryzeae</taxon>
        <taxon>Oryzinae</taxon>
        <taxon>Oryza</taxon>
        <taxon>Oryza sativa</taxon>
    </lineage>
</organism>
<accession>B8BAR0</accession>
<dbReference type="InterPro" id="IPR058352">
    <property type="entry name" value="DUF8039"/>
</dbReference>
<feature type="domain" description="Ubiquitin-like protease family profile" evidence="5">
    <location>
        <begin position="330"/>
        <end position="381"/>
    </location>
</feature>
<dbReference type="InterPro" id="IPR038765">
    <property type="entry name" value="Papain-like_cys_pep_sf"/>
</dbReference>
<evidence type="ECO:0000259" key="5">
    <source>
        <dbReference type="Pfam" id="PF02902"/>
    </source>
</evidence>
<dbReference type="Proteomes" id="UP000007015">
    <property type="component" value="Chromosome 8"/>
</dbReference>
<evidence type="ECO:0000256" key="3">
    <source>
        <dbReference type="ARBA" id="ARBA00022801"/>
    </source>
</evidence>
<dbReference type="PANTHER" id="PTHR33018">
    <property type="entry name" value="OS10G0338966 PROTEIN-RELATED"/>
    <property type="match status" value="1"/>
</dbReference>
<dbReference type="PANTHER" id="PTHR33018:SF34">
    <property type="entry name" value="OS02G0472350 PROTEIN"/>
    <property type="match status" value="1"/>
</dbReference>
<feature type="compositionally biased region" description="Basic and acidic residues" evidence="4">
    <location>
        <begin position="243"/>
        <end position="255"/>
    </location>
</feature>
<evidence type="ECO:0000256" key="2">
    <source>
        <dbReference type="ARBA" id="ARBA00022670"/>
    </source>
</evidence>
<sequence>MDRRMKIAWLQIQQATGGTGSTEHAPLQQAVGGTGSTEPAPLQDAALISPPQQYRSSHASTQAAESVRYPVDEITQRTACELVVRQKNLTVVVAYGMTKCVEEGKKWHCNDIPHDYVPVEVEQVVTNWEDLELDIPGGDGETKLGQCSHCIILWSKADVVIPGTPAATNKPLSPPRDPQDRDDSPGAPDASLSPPPKRSPSPPPKRSPSPPPRMSPPPPPKRGRRTKAYAPTPPAKKARKTREKPAPEKRAGEKTLEELEASVKADTKRQMAEWRKKRSRSRSLIPLSSSHSSVIRARVNRKKISEAMILHNPAETYLNLYKYIKKQNYCDSILIPYNIEFHWFLIILCPDRGVVNVFDSLHTPKEKLQNIMDMMTRAWIQFRQEHPGIQHETLKWNIGFPVPVAWPNMHICLANVFGHAHLMFNLKEESLELERIDAIAEQLVGWIWDEVVNPRGEFHSPVLEDVLDSPTS</sequence>
<dbReference type="InterPro" id="IPR003653">
    <property type="entry name" value="Peptidase_C48_C"/>
</dbReference>